<evidence type="ECO:0000256" key="1">
    <source>
        <dbReference type="SAM" id="MobiDB-lite"/>
    </source>
</evidence>
<dbReference type="InterPro" id="IPR027417">
    <property type="entry name" value="P-loop_NTPase"/>
</dbReference>
<name>A0A1I0CTG6_9ACTN</name>
<dbReference type="STRING" id="568860.SAMN05421811_102444"/>
<dbReference type="SUPFAM" id="SSF52540">
    <property type="entry name" value="P-loop containing nucleoside triphosphate hydrolases"/>
    <property type="match status" value="1"/>
</dbReference>
<dbReference type="PANTHER" id="PTHR30121:SF6">
    <property type="entry name" value="SLR6007 PROTEIN"/>
    <property type="match status" value="1"/>
</dbReference>
<dbReference type="EMBL" id="FOHX01000002">
    <property type="protein sequence ID" value="SET22894.1"/>
    <property type="molecule type" value="Genomic_DNA"/>
</dbReference>
<evidence type="ECO:0000313" key="2">
    <source>
        <dbReference type="EMBL" id="SET22894.1"/>
    </source>
</evidence>
<organism evidence="2 3">
    <name type="scientific">Nonomuraea wenchangensis</name>
    <dbReference type="NCBI Taxonomy" id="568860"/>
    <lineage>
        <taxon>Bacteria</taxon>
        <taxon>Bacillati</taxon>
        <taxon>Actinomycetota</taxon>
        <taxon>Actinomycetes</taxon>
        <taxon>Streptosporangiales</taxon>
        <taxon>Streptosporangiaceae</taxon>
        <taxon>Nonomuraea</taxon>
    </lineage>
</organism>
<dbReference type="RefSeq" id="WP_218155686.1">
    <property type="nucleotide sequence ID" value="NZ_FOHX01000002.1"/>
</dbReference>
<dbReference type="AlphaFoldDB" id="A0A1I0CTG6"/>
<evidence type="ECO:0000313" key="3">
    <source>
        <dbReference type="Proteomes" id="UP000199361"/>
    </source>
</evidence>
<protein>
    <recommendedName>
        <fullName evidence="4">Helicase HerA central domain-containing protein</fullName>
    </recommendedName>
</protein>
<dbReference type="PANTHER" id="PTHR30121">
    <property type="entry name" value="UNCHARACTERIZED PROTEIN YJGR-RELATED"/>
    <property type="match status" value="1"/>
</dbReference>
<dbReference type="Proteomes" id="UP000199361">
    <property type="component" value="Unassembled WGS sequence"/>
</dbReference>
<reference evidence="2 3" key="1">
    <citation type="submission" date="2016-10" db="EMBL/GenBank/DDBJ databases">
        <authorList>
            <person name="de Groot N.N."/>
        </authorList>
    </citation>
    <scope>NUCLEOTIDE SEQUENCE [LARGE SCALE GENOMIC DNA]</scope>
    <source>
        <strain evidence="2 3">CGMCC 4.5598</strain>
    </source>
</reference>
<dbReference type="InterPro" id="IPR051162">
    <property type="entry name" value="T4SS_component"/>
</dbReference>
<sequence length="598" mass="64283">MTVNGAASPQAAAAAGGAQVTGEVVGRVLGTQAASPLSFWVGLEPGRVLQLDDVVVTRREVPGHGPVLVAGVVTTVEARHEGAAYDSDVFLIADGALPAAVVEVAEVRVTRVEPEVFVPPLPGSQVYLAGAGDRDQALYFDVMERRIPLGMGRDGQPLYVNFDFLDGTRGAHVSISGVSGVATKTSFATFLLYSIFNSGVLDAESANTKALIFSVKGEDLLFLDHDNTRLDQRARDGYARLGLPARAFGSVHVFAPPRPNDPNGVPHVAARTQGVSAFYWTLVEFCQEELLRFVFADADDERAGYSLLVGQVAARLKSWAEPIGDGGAVRVQGTTCRTFADLVEMLSDQLQEEDSRRDWTGAQTPLGTVNAFLRRLRSAVRPLSPIVRGDLPFYRSHSVSTSDAQVSIVDLHNLPERAQRFVVGVVLRGEFHRKESSGTAKPLLFVVLDELNKYAPREGDSPIKEILLDVAERGRSLGVILIGAQQTASEVERRIVSNSAVRVAGRLDPAEAARSEYGWMPPAVRERATIAKPGTMFVAQPEIPVPLAVAFPFPAWATRPAEAAPRPNDRPGDRTGARTSGDPFEGLPSAIEDDIPPF</sequence>
<keyword evidence="3" id="KW-1185">Reference proteome</keyword>
<feature type="compositionally biased region" description="Basic and acidic residues" evidence="1">
    <location>
        <begin position="567"/>
        <end position="576"/>
    </location>
</feature>
<accession>A0A1I0CTG6</accession>
<gene>
    <name evidence="2" type="ORF">SAMN05421811_102444</name>
</gene>
<proteinExistence type="predicted"/>
<dbReference type="Gene3D" id="3.40.50.300">
    <property type="entry name" value="P-loop containing nucleotide triphosphate hydrolases"/>
    <property type="match status" value="1"/>
</dbReference>
<evidence type="ECO:0008006" key="4">
    <source>
        <dbReference type="Google" id="ProtNLM"/>
    </source>
</evidence>
<feature type="region of interest" description="Disordered" evidence="1">
    <location>
        <begin position="558"/>
        <end position="598"/>
    </location>
</feature>